<dbReference type="OrthoDB" id="2112297at2"/>
<dbReference type="Pfam" id="PF09876">
    <property type="entry name" value="DUF2103"/>
    <property type="match status" value="1"/>
</dbReference>
<reference evidence="1 2" key="1">
    <citation type="submission" date="2016-10" db="EMBL/GenBank/DDBJ databases">
        <authorList>
            <person name="de Groot N.N."/>
        </authorList>
    </citation>
    <scope>NUCLEOTIDE SEQUENCE [LARGE SCALE GENOMIC DNA]</scope>
    <source>
        <strain evidence="1 2">SLAS-1</strain>
    </source>
</reference>
<evidence type="ECO:0000313" key="2">
    <source>
        <dbReference type="Proteomes" id="UP000199476"/>
    </source>
</evidence>
<accession>A0A1G9LN74</accession>
<gene>
    <name evidence="1" type="ORF">SAMN04488692_106109</name>
</gene>
<proteinExistence type="predicted"/>
<organism evidence="1 2">
    <name type="scientific">Halarsenatibacter silvermanii</name>
    <dbReference type="NCBI Taxonomy" id="321763"/>
    <lineage>
        <taxon>Bacteria</taxon>
        <taxon>Bacillati</taxon>
        <taxon>Bacillota</taxon>
        <taxon>Clostridia</taxon>
        <taxon>Halanaerobiales</taxon>
        <taxon>Halarsenatibacteraceae</taxon>
        <taxon>Halarsenatibacter</taxon>
    </lineage>
</organism>
<keyword evidence="2" id="KW-1185">Reference proteome</keyword>
<dbReference type="InterPro" id="IPR018664">
    <property type="entry name" value="DUF2103_metal-binding"/>
</dbReference>
<name>A0A1G9LN74_9FIRM</name>
<protein>
    <submittedName>
        <fullName evidence="1">Predicted metal-binding protein</fullName>
    </submittedName>
</protein>
<sequence length="98" mass="11099">MSGKYKINKVKQEHTIIEDILPLLEDMARHPSIKSIIPGRINRRSGSGVEPHLQIKYETSSGIKLQAKNSSSIQEVFVVADKSQRVLNWLKKSSKVRC</sequence>
<dbReference type="RefSeq" id="WP_089759214.1">
    <property type="nucleotide sequence ID" value="NZ_FNGO01000006.1"/>
</dbReference>
<dbReference type="EMBL" id="FNGO01000006">
    <property type="protein sequence ID" value="SDL62955.1"/>
    <property type="molecule type" value="Genomic_DNA"/>
</dbReference>
<dbReference type="Proteomes" id="UP000199476">
    <property type="component" value="Unassembled WGS sequence"/>
</dbReference>
<dbReference type="AlphaFoldDB" id="A0A1G9LN74"/>
<evidence type="ECO:0000313" key="1">
    <source>
        <dbReference type="EMBL" id="SDL62955.1"/>
    </source>
</evidence>